<dbReference type="PANTHER" id="PTHR34385:SF1">
    <property type="entry name" value="PEPTIDOGLYCAN L-ALANYL-D-GLUTAMATE ENDOPEPTIDASE CWLK"/>
    <property type="match status" value="1"/>
</dbReference>
<dbReference type="RefSeq" id="WP_115923765.1">
    <property type="nucleotide sequence ID" value="NZ_QTUA01000001.1"/>
</dbReference>
<dbReference type="OrthoDB" id="9792074at2"/>
<gene>
    <name evidence="2" type="ORF">DFJ65_3095</name>
</gene>
<comment type="caution">
    <text evidence="2">The sequence shown here is derived from an EMBL/GenBank/DDBJ whole genome shotgun (WGS) entry which is preliminary data.</text>
</comment>
<dbReference type="SUPFAM" id="SSF55166">
    <property type="entry name" value="Hedgehog/DD-peptidase"/>
    <property type="match status" value="1"/>
</dbReference>
<dbReference type="AlphaFoldDB" id="A0A3D9UTZ5"/>
<dbReference type="EMBL" id="QTUA01000001">
    <property type="protein sequence ID" value="REF32003.1"/>
    <property type="molecule type" value="Genomic_DNA"/>
</dbReference>
<dbReference type="InterPro" id="IPR058193">
    <property type="entry name" value="VanY/YodJ_core_dom"/>
</dbReference>
<accession>A0A3D9UTZ5</accession>
<dbReference type="GO" id="GO:0006508">
    <property type="term" value="P:proteolysis"/>
    <property type="evidence" value="ECO:0007669"/>
    <property type="project" value="InterPro"/>
</dbReference>
<proteinExistence type="predicted"/>
<organism evidence="2 3">
    <name type="scientific">Calidifontibacter indicus</name>
    <dbReference type="NCBI Taxonomy" id="419650"/>
    <lineage>
        <taxon>Bacteria</taxon>
        <taxon>Bacillati</taxon>
        <taxon>Actinomycetota</taxon>
        <taxon>Actinomycetes</taxon>
        <taxon>Micrococcales</taxon>
        <taxon>Dermacoccaceae</taxon>
        <taxon>Calidifontibacter</taxon>
    </lineage>
</organism>
<dbReference type="Gene3D" id="3.30.1380.10">
    <property type="match status" value="1"/>
</dbReference>
<dbReference type="Proteomes" id="UP000256253">
    <property type="component" value="Unassembled WGS sequence"/>
</dbReference>
<evidence type="ECO:0000259" key="1">
    <source>
        <dbReference type="Pfam" id="PF02557"/>
    </source>
</evidence>
<keyword evidence="3" id="KW-1185">Reference proteome</keyword>
<dbReference type="CDD" id="cd14852">
    <property type="entry name" value="LD-carboxypeptidase"/>
    <property type="match status" value="1"/>
</dbReference>
<keyword evidence="2" id="KW-0378">Hydrolase</keyword>
<dbReference type="InterPro" id="IPR003709">
    <property type="entry name" value="VanY-like_core_dom"/>
</dbReference>
<reference evidence="2 3" key="1">
    <citation type="submission" date="2018-08" db="EMBL/GenBank/DDBJ databases">
        <title>Sequencing the genomes of 1000 actinobacteria strains.</title>
        <authorList>
            <person name="Klenk H.-P."/>
        </authorList>
    </citation>
    <scope>NUCLEOTIDE SEQUENCE [LARGE SCALE GENOMIC DNA]</scope>
    <source>
        <strain evidence="2 3">DSM 22967</strain>
    </source>
</reference>
<dbReference type="InterPro" id="IPR009045">
    <property type="entry name" value="Zn_M74/Hedgehog-like"/>
</dbReference>
<dbReference type="InterPro" id="IPR052179">
    <property type="entry name" value="DD-CPase-like"/>
</dbReference>
<evidence type="ECO:0000313" key="2">
    <source>
        <dbReference type="EMBL" id="REF32003.1"/>
    </source>
</evidence>
<keyword evidence="2" id="KW-0121">Carboxypeptidase</keyword>
<dbReference type="Pfam" id="PF02557">
    <property type="entry name" value="VanY"/>
    <property type="match status" value="1"/>
</dbReference>
<protein>
    <submittedName>
        <fullName evidence="2">LAS superfamily LD-carboxypeptidase LdcB</fullName>
    </submittedName>
</protein>
<feature type="domain" description="D-alanyl-D-alanine carboxypeptidase-like core" evidence="1">
    <location>
        <begin position="174"/>
        <end position="291"/>
    </location>
</feature>
<evidence type="ECO:0000313" key="3">
    <source>
        <dbReference type="Proteomes" id="UP000256253"/>
    </source>
</evidence>
<sequence>MTEFVRLQSTGARAIGHPNGCVREPGVRRRNVLGLLAVGAATFVRPPGPRPGGRVVVGHTQLPSPNTTWQAFAVTPTRAVVLMQNLPRTGLAARDGAVQLASTTVRTGTARLTVPMASGSTRAVRVEDLGFSLPVTLSTTSAALAGSPWILVNKRNPLSSGFVPTGLVTVEGVQLRSTVAQSYSQFKAAASASGHSLRLNSGYRSYAGQAALYNQDVARYGRAGADQRTARAGYSEHQTGLALDLAISAGTSVAAWVAANAHRFGFVVRYEAGQQSVTGYQYEPWHLRHVGTTLAGQYRAWGMRSLEAMLGLSGAPTY</sequence>
<name>A0A3D9UTZ5_9MICO</name>
<keyword evidence="2" id="KW-0645">Protease</keyword>
<dbReference type="PANTHER" id="PTHR34385">
    <property type="entry name" value="D-ALANYL-D-ALANINE CARBOXYPEPTIDASE"/>
    <property type="match status" value="1"/>
</dbReference>
<dbReference type="GO" id="GO:0004180">
    <property type="term" value="F:carboxypeptidase activity"/>
    <property type="evidence" value="ECO:0007669"/>
    <property type="project" value="UniProtKB-KW"/>
</dbReference>